<accession>R9AKU6</accession>
<sequence length="306" mass="33295">MFKKLLLFSAALTSTIVNATTYATFYSDPSCTENASVDFSVNNPGCFSAGSNEYVKYHGTNVQCFSLVKSPDASSPCQFDCITGLSNSNAPVPDCAGLIIPEGNCYYVGQHESLRFIGGKCPSNDCPDRSSRSIPTLEDYEDEHYQEDKYYDDSNSEQEQEQEQVSEQVSEDGDILEQTVDNVADGLTDAVDSPTSPALDRRDYGVPGVGYYRMCKDKYCTLDCSINFRTTDPGCINGGDFKSLQLPGGLGSTSTLQLVGTPHPGCVCQDACWNVQGPSCMELPDDMKNKGSYRMIQQGSCDSNNC</sequence>
<keyword evidence="2" id="KW-0732">Signal</keyword>
<gene>
    <name evidence="3" type="ORF">J056_000506</name>
</gene>
<reference evidence="4" key="1">
    <citation type="journal article" date="2013" name="BMC Genomics">
        <title>Genome and transcriptome sequencing of the halophilic fungus Wallemia ichthyophaga: haloadaptations present and absent.</title>
        <authorList>
            <person name="Zajc J."/>
            <person name="Liu Y."/>
            <person name="Dai W."/>
            <person name="Yang Z."/>
            <person name="Hu J."/>
            <person name="Gostincar C."/>
            <person name="Gunde-Cimerman N."/>
        </authorList>
    </citation>
    <scope>NUCLEOTIDE SEQUENCE [LARGE SCALE GENOMIC DNA]</scope>
    <source>
        <strain evidence="4">EXF-994 / CBS 113033</strain>
    </source>
</reference>
<dbReference type="AlphaFoldDB" id="R9AKU6"/>
<dbReference type="HOGENOM" id="CLU_991113_0_0_1"/>
<evidence type="ECO:0000256" key="2">
    <source>
        <dbReference type="SAM" id="SignalP"/>
    </source>
</evidence>
<feature type="signal peptide" evidence="2">
    <location>
        <begin position="1"/>
        <end position="19"/>
    </location>
</feature>
<evidence type="ECO:0008006" key="5">
    <source>
        <dbReference type="Google" id="ProtNLM"/>
    </source>
</evidence>
<dbReference type="EMBL" id="KE007233">
    <property type="protein sequence ID" value="EOR00696.1"/>
    <property type="molecule type" value="Genomic_DNA"/>
</dbReference>
<feature type="compositionally biased region" description="Acidic residues" evidence="1">
    <location>
        <begin position="154"/>
        <end position="173"/>
    </location>
</feature>
<dbReference type="KEGG" id="wic:J056_000506"/>
<name>R9AKU6_WALI9</name>
<organism evidence="3 4">
    <name type="scientific">Wallemia ichthyophaga (strain EXF-994 / CBS 113033)</name>
    <dbReference type="NCBI Taxonomy" id="1299270"/>
    <lineage>
        <taxon>Eukaryota</taxon>
        <taxon>Fungi</taxon>
        <taxon>Dikarya</taxon>
        <taxon>Basidiomycota</taxon>
        <taxon>Wallemiomycotina</taxon>
        <taxon>Wallemiomycetes</taxon>
        <taxon>Wallemiales</taxon>
        <taxon>Wallemiaceae</taxon>
        <taxon>Wallemia</taxon>
    </lineage>
</organism>
<dbReference type="STRING" id="1299270.R9AKU6"/>
<dbReference type="GeneID" id="20373458"/>
<evidence type="ECO:0000256" key="1">
    <source>
        <dbReference type="SAM" id="MobiDB-lite"/>
    </source>
</evidence>
<evidence type="ECO:0000313" key="3">
    <source>
        <dbReference type="EMBL" id="EOR00696.1"/>
    </source>
</evidence>
<proteinExistence type="predicted"/>
<dbReference type="Proteomes" id="UP000014064">
    <property type="component" value="Unassembled WGS sequence"/>
</dbReference>
<keyword evidence="4" id="KW-1185">Reference proteome</keyword>
<dbReference type="OrthoDB" id="4670611at2759"/>
<protein>
    <recommendedName>
        <fullName evidence="5">Secreted protein</fullName>
    </recommendedName>
</protein>
<feature type="region of interest" description="Disordered" evidence="1">
    <location>
        <begin position="151"/>
        <end position="173"/>
    </location>
</feature>
<evidence type="ECO:0000313" key="4">
    <source>
        <dbReference type="Proteomes" id="UP000014064"/>
    </source>
</evidence>
<dbReference type="OMA" id="QHESLRF"/>
<dbReference type="RefSeq" id="XP_009268409.1">
    <property type="nucleotide sequence ID" value="XM_009270134.1"/>
</dbReference>
<feature type="chain" id="PRO_5004470500" description="Secreted protein" evidence="2">
    <location>
        <begin position="20"/>
        <end position="306"/>
    </location>
</feature>